<gene>
    <name evidence="2" type="ORF">LuPra_01096</name>
</gene>
<feature type="compositionally biased region" description="Basic and acidic residues" evidence="1">
    <location>
        <begin position="30"/>
        <end position="42"/>
    </location>
</feature>
<dbReference type="KEGG" id="abac:LuPra_01096"/>
<evidence type="ECO:0000313" key="2">
    <source>
        <dbReference type="EMBL" id="AMY07913.1"/>
    </source>
</evidence>
<reference evidence="3" key="2">
    <citation type="submission" date="2016-04" db="EMBL/GenBank/DDBJ databases">
        <title>First Complete Genome Sequence of a Subdivision 6 Acidobacterium.</title>
        <authorList>
            <person name="Huang S."/>
            <person name="Vieira S."/>
            <person name="Bunk B."/>
            <person name="Riedel T."/>
            <person name="Sproeer C."/>
            <person name="Overmann J."/>
        </authorList>
    </citation>
    <scope>NUCLEOTIDE SEQUENCE [LARGE SCALE GENOMIC DNA]</scope>
    <source>
        <strain evidence="3">DSM 100886 HEG_-6_39</strain>
    </source>
</reference>
<evidence type="ECO:0000313" key="3">
    <source>
        <dbReference type="Proteomes" id="UP000076079"/>
    </source>
</evidence>
<evidence type="ECO:0000256" key="1">
    <source>
        <dbReference type="SAM" id="MobiDB-lite"/>
    </source>
</evidence>
<dbReference type="AlphaFoldDB" id="A0A143PI26"/>
<name>A0A143PI26_LUTPR</name>
<dbReference type="EMBL" id="CP015136">
    <property type="protein sequence ID" value="AMY07913.1"/>
    <property type="molecule type" value="Genomic_DNA"/>
</dbReference>
<proteinExistence type="predicted"/>
<protein>
    <submittedName>
        <fullName evidence="2">Uncharacterized protein</fullName>
    </submittedName>
</protein>
<dbReference type="Proteomes" id="UP000076079">
    <property type="component" value="Chromosome"/>
</dbReference>
<feature type="region of interest" description="Disordered" evidence="1">
    <location>
        <begin position="1"/>
        <end position="42"/>
    </location>
</feature>
<accession>A0A143PI26</accession>
<sequence length="42" mass="4650">MQNSKNSLNLAGLWDEDLGDRSGHGKLRRRDSSPKAEPKTLA</sequence>
<organism evidence="2 3">
    <name type="scientific">Luteitalea pratensis</name>
    <dbReference type="NCBI Taxonomy" id="1855912"/>
    <lineage>
        <taxon>Bacteria</taxon>
        <taxon>Pseudomonadati</taxon>
        <taxon>Acidobacteriota</taxon>
        <taxon>Vicinamibacteria</taxon>
        <taxon>Vicinamibacterales</taxon>
        <taxon>Vicinamibacteraceae</taxon>
        <taxon>Luteitalea</taxon>
    </lineage>
</organism>
<reference evidence="2 3" key="1">
    <citation type="journal article" date="2016" name="Genome Announc.">
        <title>First Complete Genome Sequence of a Subdivision 6 Acidobacterium Strain.</title>
        <authorList>
            <person name="Huang S."/>
            <person name="Vieira S."/>
            <person name="Bunk B."/>
            <person name="Riedel T."/>
            <person name="Sproer C."/>
            <person name="Overmann J."/>
        </authorList>
    </citation>
    <scope>NUCLEOTIDE SEQUENCE [LARGE SCALE GENOMIC DNA]</scope>
    <source>
        <strain evidence="3">DSM 100886 HEG_-6_39</strain>
    </source>
</reference>
<keyword evidence="3" id="KW-1185">Reference proteome</keyword>